<accession>A0A1E7FSZ7</accession>
<evidence type="ECO:0000256" key="8">
    <source>
        <dbReference type="SAM" id="MobiDB-lite"/>
    </source>
</evidence>
<sequence>MAENRTNEFMAMARSMPKDGGLPPQILTSPPTSGRYNNSKNNSGSGGGRNGNSGNDSSYAKLKDFHNTAGGISRDIASTSSMLAELTQLVRQKSLFQDDSQKVNELVVRIKTAVENLNGRLDDAGRQIAQQKRTMGKNSQPAQEAINMVSQLQEEFGQAAAGFKTILKQRTDVMKETTDRKRDIYGTGSSSNEMEDIPVLNLENRPPVYNFSQDDTGIGGGGGGGSMGPTGFPTLDLTSGMMAAGEPTGSQLPRPHGVGGLRSSSSGGLSTPNYSASTSTYYGRQENNNDQATLLSPFDIQRMEQESGQDQMMQLIPDQDYLRDRANAMQQVESNIVELGAVYNRLATMVHEHKDMVQRVEDNVDEANSMINLSLSTLTDTLTNLQSNRGLALKLFSILTLFIISFIIFFA</sequence>
<organism evidence="11 12">
    <name type="scientific">Fragilariopsis cylindrus CCMP1102</name>
    <dbReference type="NCBI Taxonomy" id="635003"/>
    <lineage>
        <taxon>Eukaryota</taxon>
        <taxon>Sar</taxon>
        <taxon>Stramenopiles</taxon>
        <taxon>Ochrophyta</taxon>
        <taxon>Bacillariophyta</taxon>
        <taxon>Bacillariophyceae</taxon>
        <taxon>Bacillariophycidae</taxon>
        <taxon>Bacillariales</taxon>
        <taxon>Bacillariaceae</taxon>
        <taxon>Fragilariopsis</taxon>
    </lineage>
</organism>
<evidence type="ECO:0000256" key="5">
    <source>
        <dbReference type="ARBA" id="ARBA00022989"/>
    </source>
</evidence>
<dbReference type="PANTHER" id="PTHR19957">
    <property type="entry name" value="SYNTAXIN"/>
    <property type="match status" value="1"/>
</dbReference>
<dbReference type="SUPFAM" id="SSF47661">
    <property type="entry name" value="t-snare proteins"/>
    <property type="match status" value="2"/>
</dbReference>
<evidence type="ECO:0000256" key="3">
    <source>
        <dbReference type="ARBA" id="ARBA00022448"/>
    </source>
</evidence>
<feature type="compositionally biased region" description="Low complexity" evidence="8">
    <location>
        <begin position="33"/>
        <end position="43"/>
    </location>
</feature>
<evidence type="ECO:0000256" key="6">
    <source>
        <dbReference type="ARBA" id="ARBA00023054"/>
    </source>
</evidence>
<dbReference type="KEGG" id="fcy:FRACYDRAFT_259858"/>
<keyword evidence="6" id="KW-0175">Coiled coil</keyword>
<dbReference type="SMART" id="SM00397">
    <property type="entry name" value="t_SNARE"/>
    <property type="match status" value="1"/>
</dbReference>
<dbReference type="GO" id="GO:0006906">
    <property type="term" value="P:vesicle fusion"/>
    <property type="evidence" value="ECO:0007669"/>
    <property type="project" value="TreeGrafter"/>
</dbReference>
<dbReference type="OrthoDB" id="421009at2759"/>
<dbReference type="PANTHER" id="PTHR19957:SF3">
    <property type="entry name" value="SYNTAXIN-5"/>
    <property type="match status" value="1"/>
</dbReference>
<dbReference type="Gene3D" id="1.20.5.110">
    <property type="match status" value="1"/>
</dbReference>
<evidence type="ECO:0000256" key="4">
    <source>
        <dbReference type="ARBA" id="ARBA00022692"/>
    </source>
</evidence>
<feature type="compositionally biased region" description="Low complexity" evidence="8">
    <location>
        <begin position="261"/>
        <end position="270"/>
    </location>
</feature>
<evidence type="ECO:0000256" key="7">
    <source>
        <dbReference type="ARBA" id="ARBA00023136"/>
    </source>
</evidence>
<dbReference type="GO" id="GO:0005484">
    <property type="term" value="F:SNAP receptor activity"/>
    <property type="evidence" value="ECO:0007669"/>
    <property type="project" value="TreeGrafter"/>
</dbReference>
<dbReference type="GO" id="GO:0000139">
    <property type="term" value="C:Golgi membrane"/>
    <property type="evidence" value="ECO:0007669"/>
    <property type="project" value="TreeGrafter"/>
</dbReference>
<dbReference type="InterPro" id="IPR045242">
    <property type="entry name" value="Syntaxin"/>
</dbReference>
<feature type="region of interest" description="Disordered" evidence="8">
    <location>
        <begin position="14"/>
        <end position="59"/>
    </location>
</feature>
<dbReference type="Proteomes" id="UP000095751">
    <property type="component" value="Unassembled WGS sequence"/>
</dbReference>
<feature type="transmembrane region" description="Helical" evidence="9">
    <location>
        <begin position="391"/>
        <end position="410"/>
    </location>
</feature>
<dbReference type="GO" id="GO:0048278">
    <property type="term" value="P:vesicle docking"/>
    <property type="evidence" value="ECO:0007669"/>
    <property type="project" value="TreeGrafter"/>
</dbReference>
<dbReference type="Pfam" id="PF00804">
    <property type="entry name" value="Syntaxin"/>
    <property type="match status" value="1"/>
</dbReference>
<reference evidence="11 12" key="1">
    <citation type="submission" date="2016-09" db="EMBL/GenBank/DDBJ databases">
        <title>Extensive genetic diversity and differential bi-allelic expression allows diatom success in the polar Southern Ocean.</title>
        <authorList>
            <consortium name="DOE Joint Genome Institute"/>
            <person name="Mock T."/>
            <person name="Otillar R.P."/>
            <person name="Strauss J."/>
            <person name="Dupont C."/>
            <person name="Frickenhaus S."/>
            <person name="Maumus F."/>
            <person name="Mcmullan M."/>
            <person name="Sanges R."/>
            <person name="Schmutz J."/>
            <person name="Toseland A."/>
            <person name="Valas R."/>
            <person name="Veluchamy A."/>
            <person name="Ward B.J."/>
            <person name="Allen A."/>
            <person name="Barry K."/>
            <person name="Falciatore A."/>
            <person name="Ferrante M."/>
            <person name="Fortunato A.E."/>
            <person name="Gloeckner G."/>
            <person name="Gruber A."/>
            <person name="Hipkin R."/>
            <person name="Janech M."/>
            <person name="Kroth P."/>
            <person name="Leese F."/>
            <person name="Lindquist E."/>
            <person name="Lyon B.R."/>
            <person name="Martin J."/>
            <person name="Mayer C."/>
            <person name="Parker M."/>
            <person name="Quesneville H."/>
            <person name="Raymond J."/>
            <person name="Uhlig C."/>
            <person name="Valentin K.U."/>
            <person name="Worden A.Z."/>
            <person name="Armbrust E.V."/>
            <person name="Bowler C."/>
            <person name="Green B."/>
            <person name="Moulton V."/>
            <person name="Van Oosterhout C."/>
            <person name="Grigoriev I."/>
        </authorList>
    </citation>
    <scope>NUCLEOTIDE SEQUENCE [LARGE SCALE GENOMIC DNA]</scope>
    <source>
        <strain evidence="11 12">CCMP1102</strain>
    </source>
</reference>
<comment type="similarity">
    <text evidence="2">Belongs to the syntaxin family.</text>
</comment>
<name>A0A1E7FSZ7_9STRA</name>
<keyword evidence="4 9" id="KW-0812">Transmembrane</keyword>
<proteinExistence type="inferred from homology"/>
<dbReference type="PROSITE" id="PS50192">
    <property type="entry name" value="T_SNARE"/>
    <property type="match status" value="1"/>
</dbReference>
<feature type="domain" description="T-SNARE coiled-coil homology" evidence="10">
    <location>
        <begin position="319"/>
        <end position="381"/>
    </location>
</feature>
<dbReference type="EMBL" id="KV784354">
    <property type="protein sequence ID" value="OEU21300.1"/>
    <property type="molecule type" value="Genomic_DNA"/>
</dbReference>
<dbReference type="GO" id="GO:0006888">
    <property type="term" value="P:endoplasmic reticulum to Golgi vesicle-mediated transport"/>
    <property type="evidence" value="ECO:0007669"/>
    <property type="project" value="TreeGrafter"/>
</dbReference>
<dbReference type="InterPro" id="IPR010989">
    <property type="entry name" value="SNARE"/>
</dbReference>
<keyword evidence="12" id="KW-1185">Reference proteome</keyword>
<dbReference type="Gene3D" id="1.20.58.70">
    <property type="match status" value="1"/>
</dbReference>
<dbReference type="GO" id="GO:0006886">
    <property type="term" value="P:intracellular protein transport"/>
    <property type="evidence" value="ECO:0007669"/>
    <property type="project" value="TreeGrafter"/>
</dbReference>
<evidence type="ECO:0000256" key="1">
    <source>
        <dbReference type="ARBA" id="ARBA00004211"/>
    </source>
</evidence>
<protein>
    <recommendedName>
        <fullName evidence="10">t-SNARE coiled-coil homology domain-containing protein</fullName>
    </recommendedName>
</protein>
<evidence type="ECO:0000313" key="12">
    <source>
        <dbReference type="Proteomes" id="UP000095751"/>
    </source>
</evidence>
<evidence type="ECO:0000256" key="2">
    <source>
        <dbReference type="ARBA" id="ARBA00009063"/>
    </source>
</evidence>
<comment type="subcellular location">
    <subcellularLocation>
        <location evidence="1">Membrane</location>
        <topology evidence="1">Single-pass type IV membrane protein</topology>
    </subcellularLocation>
</comment>
<evidence type="ECO:0000259" key="10">
    <source>
        <dbReference type="PROSITE" id="PS50192"/>
    </source>
</evidence>
<dbReference type="GO" id="GO:0000149">
    <property type="term" value="F:SNARE binding"/>
    <property type="evidence" value="ECO:0007669"/>
    <property type="project" value="TreeGrafter"/>
</dbReference>
<keyword evidence="5 9" id="KW-1133">Transmembrane helix</keyword>
<dbReference type="GO" id="GO:0031201">
    <property type="term" value="C:SNARE complex"/>
    <property type="evidence" value="ECO:0007669"/>
    <property type="project" value="TreeGrafter"/>
</dbReference>
<dbReference type="InterPro" id="IPR000727">
    <property type="entry name" value="T_SNARE_dom"/>
</dbReference>
<gene>
    <name evidence="11" type="ORF">FRACYDRAFT_259858</name>
</gene>
<dbReference type="AlphaFoldDB" id="A0A1E7FSZ7"/>
<dbReference type="InterPro" id="IPR006011">
    <property type="entry name" value="Syntaxin_N"/>
</dbReference>
<dbReference type="FunCoup" id="A0A1E7FSZ7">
    <property type="interactions" value="443"/>
</dbReference>
<feature type="region of interest" description="Disordered" evidence="8">
    <location>
        <begin position="248"/>
        <end position="273"/>
    </location>
</feature>
<dbReference type="InParanoid" id="A0A1E7FSZ7"/>
<dbReference type="CDD" id="cd15844">
    <property type="entry name" value="SNARE_syntaxin5"/>
    <property type="match status" value="1"/>
</dbReference>
<evidence type="ECO:0000256" key="9">
    <source>
        <dbReference type="SAM" id="Phobius"/>
    </source>
</evidence>
<keyword evidence="7 9" id="KW-0472">Membrane</keyword>
<evidence type="ECO:0000313" key="11">
    <source>
        <dbReference type="EMBL" id="OEU21300.1"/>
    </source>
</evidence>
<keyword evidence="3" id="KW-0813">Transport</keyword>